<keyword evidence="4" id="KW-0812">Transmembrane</keyword>
<dbReference type="Pfam" id="PF00015">
    <property type="entry name" value="MCPsignal"/>
    <property type="match status" value="1"/>
</dbReference>
<evidence type="ECO:0000256" key="1">
    <source>
        <dbReference type="ARBA" id="ARBA00022500"/>
    </source>
</evidence>
<dbReference type="PROSITE" id="PS50111">
    <property type="entry name" value="CHEMOTAXIS_TRANSDUC_2"/>
    <property type="match status" value="1"/>
</dbReference>
<dbReference type="PANTHER" id="PTHR43531:SF11">
    <property type="entry name" value="METHYL-ACCEPTING CHEMOTAXIS PROTEIN 3"/>
    <property type="match status" value="1"/>
</dbReference>
<dbReference type="GO" id="GO:0004888">
    <property type="term" value="F:transmembrane signaling receptor activity"/>
    <property type="evidence" value="ECO:0007669"/>
    <property type="project" value="TreeGrafter"/>
</dbReference>
<gene>
    <name evidence="6" type="ORF">DLM75_16200</name>
</gene>
<feature type="transmembrane region" description="Helical" evidence="4">
    <location>
        <begin position="126"/>
        <end position="147"/>
    </location>
</feature>
<feature type="transmembrane region" description="Helical" evidence="4">
    <location>
        <begin position="43"/>
        <end position="63"/>
    </location>
</feature>
<dbReference type="InterPro" id="IPR004089">
    <property type="entry name" value="MCPsignal_dom"/>
</dbReference>
<keyword evidence="1" id="KW-0145">Chemotaxis</keyword>
<dbReference type="GO" id="GO:0005886">
    <property type="term" value="C:plasma membrane"/>
    <property type="evidence" value="ECO:0007669"/>
    <property type="project" value="TreeGrafter"/>
</dbReference>
<dbReference type="PANTHER" id="PTHR43531">
    <property type="entry name" value="PROTEIN ICFG"/>
    <property type="match status" value="1"/>
</dbReference>
<name>A0A396Z5F5_9LEPT</name>
<comment type="similarity">
    <text evidence="2">Belongs to the methyl-accepting chemotaxis (MCP) protein family.</text>
</comment>
<feature type="transmembrane region" description="Helical" evidence="4">
    <location>
        <begin position="69"/>
        <end position="88"/>
    </location>
</feature>
<dbReference type="GO" id="GO:0007165">
    <property type="term" value="P:signal transduction"/>
    <property type="evidence" value="ECO:0007669"/>
    <property type="project" value="UniProtKB-KW"/>
</dbReference>
<evidence type="ECO:0000256" key="4">
    <source>
        <dbReference type="SAM" id="Phobius"/>
    </source>
</evidence>
<evidence type="ECO:0000256" key="2">
    <source>
        <dbReference type="ARBA" id="ARBA00029447"/>
    </source>
</evidence>
<keyword evidence="4" id="KW-0472">Membrane</keyword>
<dbReference type="GO" id="GO:0006935">
    <property type="term" value="P:chemotaxis"/>
    <property type="evidence" value="ECO:0007669"/>
    <property type="project" value="UniProtKB-KW"/>
</dbReference>
<proteinExistence type="inferred from homology"/>
<dbReference type="Proteomes" id="UP000265798">
    <property type="component" value="Unassembled WGS sequence"/>
</dbReference>
<dbReference type="SUPFAM" id="SSF58104">
    <property type="entry name" value="Methyl-accepting chemotaxis protein (MCP) signaling domain"/>
    <property type="match status" value="1"/>
</dbReference>
<dbReference type="AlphaFoldDB" id="A0A396Z5F5"/>
<dbReference type="Gene3D" id="1.10.287.950">
    <property type="entry name" value="Methyl-accepting chemotaxis protein"/>
    <property type="match status" value="1"/>
</dbReference>
<evidence type="ECO:0000259" key="5">
    <source>
        <dbReference type="PROSITE" id="PS50111"/>
    </source>
</evidence>
<feature type="transmembrane region" description="Helical" evidence="4">
    <location>
        <begin position="246"/>
        <end position="267"/>
    </location>
</feature>
<comment type="caution">
    <text evidence="6">The sequence shown here is derived from an EMBL/GenBank/DDBJ whole genome shotgun (WGS) entry which is preliminary data.</text>
</comment>
<accession>A0A396Z5F5</accession>
<evidence type="ECO:0000256" key="3">
    <source>
        <dbReference type="PROSITE-ProRule" id="PRU00284"/>
    </source>
</evidence>
<feature type="transmembrane region" description="Helical" evidence="4">
    <location>
        <begin position="159"/>
        <end position="179"/>
    </location>
</feature>
<dbReference type="EMBL" id="QHCT01000004">
    <property type="protein sequence ID" value="RHX89373.1"/>
    <property type="molecule type" value="Genomic_DNA"/>
</dbReference>
<evidence type="ECO:0000313" key="6">
    <source>
        <dbReference type="EMBL" id="RHX89373.1"/>
    </source>
</evidence>
<dbReference type="InterPro" id="IPR051310">
    <property type="entry name" value="MCP_chemotaxis"/>
</dbReference>
<feature type="domain" description="Methyl-accepting transducer" evidence="5">
    <location>
        <begin position="325"/>
        <end position="589"/>
    </location>
</feature>
<keyword evidence="3" id="KW-0807">Transducer</keyword>
<protein>
    <recommendedName>
        <fullName evidence="5">Methyl-accepting transducer domain-containing protein</fullName>
    </recommendedName>
</protein>
<evidence type="ECO:0000313" key="7">
    <source>
        <dbReference type="Proteomes" id="UP000265798"/>
    </source>
</evidence>
<feature type="transmembrane region" description="Helical" evidence="4">
    <location>
        <begin position="212"/>
        <end position="234"/>
    </location>
</feature>
<keyword evidence="4" id="KW-1133">Transmembrane helix</keyword>
<sequence>MTYSRRSFVYSLTRDGEFGPVQKRPFMSDESRFLLRLSLKLEAITYLQGVPIGIVFIVVAGGFTGEKLVYFLEGVLTATLITLFVLFIRWQILRRILTHPISKNTDPPSIEVSAQKRKISLLNFPLLEVAITVAQWTIGIGIAYFTTNALIPLTIQETLLYPILWCMIIGIVACSHFFVSEIEISSILQNADLEKVELDPKQYHKVTLEQRFIYTLSSIVLLPIIFLTYFLLVLRGSYSEAYPIEYALFVAFLLLALMIFTTSKLFLSSLRKNSNAISEIVSAIASGNIQSSMALISSDEIGQVSHKMSAFLSKMNSVVMAIRSEARTLQERSDILANDTQKFSTQAQDQAASFEELASAVEELSASGTSVLHQANNQEERVRIAEDAVQELSNAIGAIHQESGFAKKEASRMASFVETGRESIERSVRTMSKIETSTDKMGSALTIILAIADKLKLLSINASIEAARSGEAGKGFSVVAEEISKLGENTNSNAVRIQSLIEDATTRVKEGAHDMAESAESFTKIEVSIKQSIPMVEKISALSLRQLSANEAVKQNFDLINRLAADIKNSTQEQSLTLTEFAESVLRLSQNTQAVSTNSDNINVLASQLAGQSQVLNREVDYFRK</sequence>
<reference evidence="7" key="1">
    <citation type="submission" date="2018-05" db="EMBL/GenBank/DDBJ databases">
        <title>Leptospira yasudae sp. nov. and Leptospira stimsonii sp. nov., two pathogenic species of the genus Leptospira isolated from environmental sources.</title>
        <authorList>
            <person name="Casanovas-Massana A."/>
            <person name="Hamond C."/>
            <person name="Santos L.A."/>
            <person name="Hacker K.P."/>
            <person name="Balassiano I."/>
            <person name="Medeiros M.A."/>
            <person name="Reis M.G."/>
            <person name="Ko A.I."/>
            <person name="Wunder E.A."/>
        </authorList>
    </citation>
    <scope>NUCLEOTIDE SEQUENCE [LARGE SCALE GENOMIC DNA]</scope>
    <source>
        <strain evidence="7">Yale</strain>
    </source>
</reference>
<organism evidence="6 7">
    <name type="scientific">Leptospira stimsonii</name>
    <dbReference type="NCBI Taxonomy" id="2202203"/>
    <lineage>
        <taxon>Bacteria</taxon>
        <taxon>Pseudomonadati</taxon>
        <taxon>Spirochaetota</taxon>
        <taxon>Spirochaetia</taxon>
        <taxon>Leptospirales</taxon>
        <taxon>Leptospiraceae</taxon>
        <taxon>Leptospira</taxon>
    </lineage>
</organism>
<dbReference type="SMART" id="SM00283">
    <property type="entry name" value="MA"/>
    <property type="match status" value="1"/>
</dbReference>